<feature type="transmembrane region" description="Helical" evidence="3">
    <location>
        <begin position="84"/>
        <end position="104"/>
    </location>
</feature>
<dbReference type="GO" id="GO:0048193">
    <property type="term" value="P:Golgi vesicle transport"/>
    <property type="evidence" value="ECO:0007669"/>
    <property type="project" value="InterPro"/>
</dbReference>
<feature type="domain" description="Syntaxin 6/10/61 N-terminal" evidence="4">
    <location>
        <begin position="3"/>
        <end position="44"/>
    </location>
</feature>
<keyword evidence="1" id="KW-0653">Protein transport</keyword>
<dbReference type="Gene3D" id="1.20.58.90">
    <property type="match status" value="1"/>
</dbReference>
<protein>
    <recommendedName>
        <fullName evidence="4">Syntaxin 6/10/61 N-terminal domain-containing protein</fullName>
    </recommendedName>
</protein>
<dbReference type="AlphaFoldDB" id="A0A7R9CBI3"/>
<organism evidence="5">
    <name type="scientific">Timema cristinae</name>
    <name type="common">Walking stick</name>
    <dbReference type="NCBI Taxonomy" id="61476"/>
    <lineage>
        <taxon>Eukaryota</taxon>
        <taxon>Metazoa</taxon>
        <taxon>Ecdysozoa</taxon>
        <taxon>Arthropoda</taxon>
        <taxon>Hexapoda</taxon>
        <taxon>Insecta</taxon>
        <taxon>Pterygota</taxon>
        <taxon>Neoptera</taxon>
        <taxon>Polyneoptera</taxon>
        <taxon>Phasmatodea</taxon>
        <taxon>Timematodea</taxon>
        <taxon>Timematoidea</taxon>
        <taxon>Timematidae</taxon>
        <taxon>Timema</taxon>
    </lineage>
</organism>
<accession>A0A7R9CBI3</accession>
<sequence>MLFDLNPILRIVEKNPGKFKIDNKELSSRKSFIDQTREEVKVMKDKMNISRGRDRDRTARQVGTAWLTGTVEGMKYFRRYYDRIVMVGLTVACILTGSAIDYLGGERIYDRVLNLGQMNWGHYWRTALHEYPPVTAPPNTPSWKMSLTVPTDSSWTTRSSSRITWSAPRNEQLDMISDSVGTLKTVSRQIGSELDEQAVSKAVDRNRCIVSHHGSGYHIIHRNLRTAVTWCSSKMVPSDSVTADNVLNNMNYKMRLIPTLIERNIISGPFEGGREKTRQEGRFGELLAVNQAGREVRRVTAVNRAGREVLLGHLAVRLLFLFPPSWVVREDSARGHEEREGDAWLATLAPEELNREGVERSRAQQTTLEIQERYIERVDNSIKLINYS</sequence>
<name>A0A7R9CBI3_TIMCR</name>
<proteinExistence type="predicted"/>
<dbReference type="GO" id="GO:0012505">
    <property type="term" value="C:endomembrane system"/>
    <property type="evidence" value="ECO:0007669"/>
    <property type="project" value="UniProtKB-SubCell"/>
</dbReference>
<dbReference type="InterPro" id="IPR015260">
    <property type="entry name" value="Syntaxin-6/10/61_N"/>
</dbReference>
<keyword evidence="3" id="KW-0812">Transmembrane</keyword>
<dbReference type="SUPFAM" id="SSF47661">
    <property type="entry name" value="t-snare proteins"/>
    <property type="match status" value="1"/>
</dbReference>
<dbReference type="Pfam" id="PF09177">
    <property type="entry name" value="STX6_10_61_N"/>
    <property type="match status" value="1"/>
</dbReference>
<evidence type="ECO:0000256" key="2">
    <source>
        <dbReference type="ARBA" id="ARBA00046280"/>
    </source>
</evidence>
<dbReference type="EMBL" id="OC316565">
    <property type="protein sequence ID" value="CAD7392638.1"/>
    <property type="molecule type" value="Genomic_DNA"/>
</dbReference>
<evidence type="ECO:0000256" key="3">
    <source>
        <dbReference type="SAM" id="Phobius"/>
    </source>
</evidence>
<keyword evidence="1" id="KW-0813">Transport</keyword>
<dbReference type="GO" id="GO:0015031">
    <property type="term" value="P:protein transport"/>
    <property type="evidence" value="ECO:0007669"/>
    <property type="project" value="UniProtKB-KW"/>
</dbReference>
<reference evidence="5" key="1">
    <citation type="submission" date="2020-11" db="EMBL/GenBank/DDBJ databases">
        <authorList>
            <person name="Tran Van P."/>
        </authorList>
    </citation>
    <scope>NUCLEOTIDE SEQUENCE</scope>
</reference>
<evidence type="ECO:0000313" key="5">
    <source>
        <dbReference type="EMBL" id="CAD7392638.1"/>
    </source>
</evidence>
<comment type="subcellular location">
    <subcellularLocation>
        <location evidence="2">Endomembrane system</location>
        <topology evidence="2">Single-pass type IV membrane protein</topology>
    </subcellularLocation>
</comment>
<dbReference type="Gene3D" id="1.20.5.110">
    <property type="match status" value="1"/>
</dbReference>
<gene>
    <name evidence="5" type="ORF">TCEB3V08_LOCUS651</name>
</gene>
<evidence type="ECO:0000256" key="1">
    <source>
        <dbReference type="ARBA" id="ARBA00022927"/>
    </source>
</evidence>
<keyword evidence="3" id="KW-0472">Membrane</keyword>
<evidence type="ECO:0000259" key="4">
    <source>
        <dbReference type="Pfam" id="PF09177"/>
    </source>
</evidence>
<dbReference type="GO" id="GO:0016020">
    <property type="term" value="C:membrane"/>
    <property type="evidence" value="ECO:0007669"/>
    <property type="project" value="InterPro"/>
</dbReference>
<dbReference type="InterPro" id="IPR010989">
    <property type="entry name" value="SNARE"/>
</dbReference>
<keyword evidence="3" id="KW-1133">Transmembrane helix</keyword>